<evidence type="ECO:0000313" key="1">
    <source>
        <dbReference type="EMBL" id="MPC31277.1"/>
    </source>
</evidence>
<organism evidence="1 2">
    <name type="scientific">Portunus trituberculatus</name>
    <name type="common">Swimming crab</name>
    <name type="synonym">Neptunus trituberculatus</name>
    <dbReference type="NCBI Taxonomy" id="210409"/>
    <lineage>
        <taxon>Eukaryota</taxon>
        <taxon>Metazoa</taxon>
        <taxon>Ecdysozoa</taxon>
        <taxon>Arthropoda</taxon>
        <taxon>Crustacea</taxon>
        <taxon>Multicrustacea</taxon>
        <taxon>Malacostraca</taxon>
        <taxon>Eumalacostraca</taxon>
        <taxon>Eucarida</taxon>
        <taxon>Decapoda</taxon>
        <taxon>Pleocyemata</taxon>
        <taxon>Brachyura</taxon>
        <taxon>Eubrachyura</taxon>
        <taxon>Portunoidea</taxon>
        <taxon>Portunidae</taxon>
        <taxon>Portuninae</taxon>
        <taxon>Portunus</taxon>
    </lineage>
</organism>
<dbReference type="Proteomes" id="UP000324222">
    <property type="component" value="Unassembled WGS sequence"/>
</dbReference>
<comment type="caution">
    <text evidence="1">The sequence shown here is derived from an EMBL/GenBank/DDBJ whole genome shotgun (WGS) entry which is preliminary data.</text>
</comment>
<gene>
    <name evidence="1" type="ORF">E2C01_024562</name>
</gene>
<sequence length="95" mass="10806">MDLFVWPRLAAGQRSGSARPIFHRDSAYYSSNFLLSPVSRVAGSRGRRKGQLVRSPWRRLPLCPRCVGIFMVQSEGRDTARCSGPARRHPAWRTH</sequence>
<protein>
    <submittedName>
        <fullName evidence="1">Uncharacterized protein</fullName>
    </submittedName>
</protein>
<accession>A0A5B7ED63</accession>
<dbReference type="EMBL" id="VSRR010002404">
    <property type="protein sequence ID" value="MPC31277.1"/>
    <property type="molecule type" value="Genomic_DNA"/>
</dbReference>
<name>A0A5B7ED63_PORTR</name>
<keyword evidence="2" id="KW-1185">Reference proteome</keyword>
<reference evidence="1 2" key="1">
    <citation type="submission" date="2019-05" db="EMBL/GenBank/DDBJ databases">
        <title>Another draft genome of Portunus trituberculatus and its Hox gene families provides insights of decapod evolution.</title>
        <authorList>
            <person name="Jeong J.-H."/>
            <person name="Song I."/>
            <person name="Kim S."/>
            <person name="Choi T."/>
            <person name="Kim D."/>
            <person name="Ryu S."/>
            <person name="Kim W."/>
        </authorList>
    </citation>
    <scope>NUCLEOTIDE SEQUENCE [LARGE SCALE GENOMIC DNA]</scope>
    <source>
        <tissue evidence="1">Muscle</tissue>
    </source>
</reference>
<evidence type="ECO:0000313" key="2">
    <source>
        <dbReference type="Proteomes" id="UP000324222"/>
    </source>
</evidence>
<proteinExistence type="predicted"/>
<dbReference type="AlphaFoldDB" id="A0A5B7ED63"/>